<proteinExistence type="predicted"/>
<sequence>MITYRGYDVTRNVLTGEWFADPVTANTTEYRLRAPNRQQMKMAIDAAVSANRNPWELPEVKASPAA</sequence>
<dbReference type="AlphaFoldDB" id="A0A928VQW8"/>
<gene>
    <name evidence="1" type="ORF">IQ266_25115</name>
</gene>
<dbReference type="RefSeq" id="WP_264327835.1">
    <property type="nucleotide sequence ID" value="NZ_JADEXQ010000143.1"/>
</dbReference>
<keyword evidence="2" id="KW-1185">Reference proteome</keyword>
<name>A0A928VQW8_9CYAN</name>
<evidence type="ECO:0000313" key="1">
    <source>
        <dbReference type="EMBL" id="MBE9033021.1"/>
    </source>
</evidence>
<accession>A0A928VQW8</accession>
<protein>
    <submittedName>
        <fullName evidence="1">Uncharacterized protein</fullName>
    </submittedName>
</protein>
<dbReference type="Proteomes" id="UP000625316">
    <property type="component" value="Unassembled WGS sequence"/>
</dbReference>
<organism evidence="1 2">
    <name type="scientific">Romeriopsis navalis LEGE 11480</name>
    <dbReference type="NCBI Taxonomy" id="2777977"/>
    <lineage>
        <taxon>Bacteria</taxon>
        <taxon>Bacillati</taxon>
        <taxon>Cyanobacteriota</taxon>
        <taxon>Cyanophyceae</taxon>
        <taxon>Leptolyngbyales</taxon>
        <taxon>Leptolyngbyaceae</taxon>
        <taxon>Romeriopsis</taxon>
        <taxon>Romeriopsis navalis</taxon>
    </lineage>
</organism>
<comment type="caution">
    <text evidence="1">The sequence shown here is derived from an EMBL/GenBank/DDBJ whole genome shotgun (WGS) entry which is preliminary data.</text>
</comment>
<dbReference type="EMBL" id="JADEXQ010000143">
    <property type="protein sequence ID" value="MBE9033021.1"/>
    <property type="molecule type" value="Genomic_DNA"/>
</dbReference>
<evidence type="ECO:0000313" key="2">
    <source>
        <dbReference type="Proteomes" id="UP000625316"/>
    </source>
</evidence>
<reference evidence="1" key="1">
    <citation type="submission" date="2020-10" db="EMBL/GenBank/DDBJ databases">
        <authorList>
            <person name="Castelo-Branco R."/>
            <person name="Eusebio N."/>
            <person name="Adriana R."/>
            <person name="Vieira A."/>
            <person name="Brugerolle De Fraissinette N."/>
            <person name="Rezende De Castro R."/>
            <person name="Schneider M.P."/>
            <person name="Vasconcelos V."/>
            <person name="Leao P.N."/>
        </authorList>
    </citation>
    <scope>NUCLEOTIDE SEQUENCE</scope>
    <source>
        <strain evidence="1">LEGE 11480</strain>
    </source>
</reference>